<evidence type="ECO:0000256" key="4">
    <source>
        <dbReference type="SAM" id="Phobius"/>
    </source>
</evidence>
<dbReference type="RefSeq" id="XP_017538695.1">
    <property type="nucleotide sequence ID" value="XM_017683206.2"/>
</dbReference>
<reference evidence="7 8" key="1">
    <citation type="submission" date="2020-10" db="EMBL/GenBank/DDBJ databases">
        <title>Pygocentrus nattereri (red-bellied piranha) genome, fPygNat1, primary haplotype.</title>
        <authorList>
            <person name="Myers G."/>
            <person name="Meyer A."/>
            <person name="Karagic N."/>
            <person name="Pippel M."/>
            <person name="Winkler S."/>
            <person name="Tracey A."/>
            <person name="Wood J."/>
            <person name="Formenti G."/>
            <person name="Howe K."/>
            <person name="Fedrigo O."/>
            <person name="Jarvis E.D."/>
        </authorList>
    </citation>
    <scope>NUCLEOTIDE SEQUENCE [LARGE SCALE GENOMIC DNA]</scope>
</reference>
<dbReference type="SMART" id="SM00082">
    <property type="entry name" value="LRRCT"/>
    <property type="match status" value="1"/>
</dbReference>
<dbReference type="AlphaFoldDB" id="A0AAR2M5B2"/>
<dbReference type="Proteomes" id="UP001501920">
    <property type="component" value="Chromosome 18"/>
</dbReference>
<keyword evidence="4" id="KW-0472">Membrane</keyword>
<feature type="domain" description="LRRCT" evidence="6">
    <location>
        <begin position="227"/>
        <end position="278"/>
    </location>
</feature>
<dbReference type="Ensembl" id="ENSPNAT00000071519.1">
    <property type="protein sequence ID" value="ENSPNAP00000082539.1"/>
    <property type="gene ID" value="ENSPNAG00000031616.1"/>
</dbReference>
<dbReference type="GeneTree" id="ENSGT00940000154868"/>
<sequence>MERKRTWLVSCVASRACLTAPLLCLLIFSVRGETCPAFCTCAEDPATVTCLDSPEIELPLDVSQWTSTLILRGANISALRAGAFSANGSVLELRTLRLSWNNIHVIEAHAFRGLPRLQRLDLSHNRLAAVSVQAFCGLDELHFLSLNNTLTPRGARELPQALSTGSLRHLQTLELSGNRLTAIPIVHVDYLNLSTLVLTNNSIETIGKNDVSSLSESPTMRVFLSLNPFECGCELEAFYYWLRNDSRCPDSARVLCKLPEARSGLPVEKLRKEDFDCANAEPDAELEAVSYVFLGIVLALIGVVFLMVLYLNRGGIKRWLNNIREACRDQMEVYHYRYEQDSDPRLANVAV</sequence>
<dbReference type="Pfam" id="PF13516">
    <property type="entry name" value="LRR_6"/>
    <property type="match status" value="1"/>
</dbReference>
<dbReference type="InterPro" id="IPR032675">
    <property type="entry name" value="LRR_dom_sf"/>
</dbReference>
<dbReference type="CTD" id="100507050"/>
<reference evidence="7" key="2">
    <citation type="submission" date="2025-08" db="UniProtKB">
        <authorList>
            <consortium name="Ensembl"/>
        </authorList>
    </citation>
    <scope>IDENTIFICATION</scope>
</reference>
<dbReference type="PANTHER" id="PTHR24364:SF16">
    <property type="entry name" value="TROPHOBLAST GLYCOPROTEIN-LIKE"/>
    <property type="match status" value="1"/>
</dbReference>
<evidence type="ECO:0000259" key="6">
    <source>
        <dbReference type="SMART" id="SM00082"/>
    </source>
</evidence>
<evidence type="ECO:0000256" key="2">
    <source>
        <dbReference type="ARBA" id="ARBA00022729"/>
    </source>
</evidence>
<name>A0AAR2M5B2_PYGNA</name>
<keyword evidence="2 5" id="KW-0732">Signal</keyword>
<dbReference type="SMART" id="SM00369">
    <property type="entry name" value="LRR_TYP"/>
    <property type="match status" value="3"/>
</dbReference>
<dbReference type="PRINTS" id="PR00019">
    <property type="entry name" value="LEURICHRPT"/>
</dbReference>
<feature type="chain" id="PRO_5043580108" description="LRRCT domain-containing protein" evidence="5">
    <location>
        <begin position="33"/>
        <end position="351"/>
    </location>
</feature>
<evidence type="ECO:0000256" key="1">
    <source>
        <dbReference type="ARBA" id="ARBA00022614"/>
    </source>
</evidence>
<dbReference type="InterPro" id="IPR001611">
    <property type="entry name" value="Leu-rich_rpt"/>
</dbReference>
<evidence type="ECO:0000256" key="5">
    <source>
        <dbReference type="SAM" id="SignalP"/>
    </source>
</evidence>
<proteinExistence type="predicted"/>
<dbReference type="GeneID" id="108411575"/>
<dbReference type="Pfam" id="PF13855">
    <property type="entry name" value="LRR_8"/>
    <property type="match status" value="1"/>
</dbReference>
<keyword evidence="8" id="KW-1185">Reference proteome</keyword>
<keyword evidence="4" id="KW-1133">Transmembrane helix</keyword>
<keyword evidence="3" id="KW-0677">Repeat</keyword>
<dbReference type="Gene3D" id="3.80.10.10">
    <property type="entry name" value="Ribonuclease Inhibitor"/>
    <property type="match status" value="2"/>
</dbReference>
<feature type="signal peptide" evidence="5">
    <location>
        <begin position="1"/>
        <end position="32"/>
    </location>
</feature>
<keyword evidence="1" id="KW-0433">Leucine-rich repeat</keyword>
<organism evidence="7 8">
    <name type="scientific">Pygocentrus nattereri</name>
    <name type="common">Red-bellied piranha</name>
    <dbReference type="NCBI Taxonomy" id="42514"/>
    <lineage>
        <taxon>Eukaryota</taxon>
        <taxon>Metazoa</taxon>
        <taxon>Chordata</taxon>
        <taxon>Craniata</taxon>
        <taxon>Vertebrata</taxon>
        <taxon>Euteleostomi</taxon>
        <taxon>Actinopterygii</taxon>
        <taxon>Neopterygii</taxon>
        <taxon>Teleostei</taxon>
        <taxon>Ostariophysi</taxon>
        <taxon>Characiformes</taxon>
        <taxon>Characoidei</taxon>
        <taxon>Pygocentrus</taxon>
    </lineage>
</organism>
<dbReference type="SUPFAM" id="SSF52058">
    <property type="entry name" value="L domain-like"/>
    <property type="match status" value="1"/>
</dbReference>
<accession>A0AAR2M5B2</accession>
<evidence type="ECO:0000313" key="8">
    <source>
        <dbReference type="Proteomes" id="UP001501920"/>
    </source>
</evidence>
<dbReference type="PANTHER" id="PTHR24364">
    <property type="entry name" value="LP06937P"/>
    <property type="match status" value="1"/>
</dbReference>
<evidence type="ECO:0000313" key="7">
    <source>
        <dbReference type="Ensembl" id="ENSPNAP00000082539.1"/>
    </source>
</evidence>
<keyword evidence="4" id="KW-0812">Transmembrane</keyword>
<dbReference type="GO" id="GO:0016020">
    <property type="term" value="C:membrane"/>
    <property type="evidence" value="ECO:0007669"/>
    <property type="project" value="TreeGrafter"/>
</dbReference>
<dbReference type="InterPro" id="IPR003591">
    <property type="entry name" value="Leu-rich_rpt_typical-subtyp"/>
</dbReference>
<reference evidence="7" key="3">
    <citation type="submission" date="2025-09" db="UniProtKB">
        <authorList>
            <consortium name="Ensembl"/>
        </authorList>
    </citation>
    <scope>IDENTIFICATION</scope>
</reference>
<dbReference type="InterPro" id="IPR052286">
    <property type="entry name" value="Wnt_signaling_inhibitor"/>
</dbReference>
<protein>
    <recommendedName>
        <fullName evidence="6">LRRCT domain-containing protein</fullName>
    </recommendedName>
</protein>
<evidence type="ECO:0000256" key="3">
    <source>
        <dbReference type="ARBA" id="ARBA00022737"/>
    </source>
</evidence>
<dbReference type="InterPro" id="IPR000483">
    <property type="entry name" value="Cys-rich_flank_reg_C"/>
</dbReference>
<feature type="transmembrane region" description="Helical" evidence="4">
    <location>
        <begin position="288"/>
        <end position="311"/>
    </location>
</feature>